<accession>A0A1H6DL66</accession>
<evidence type="ECO:0000256" key="1">
    <source>
        <dbReference type="SAM" id="Phobius"/>
    </source>
</evidence>
<dbReference type="EMBL" id="FNVU01000016">
    <property type="protein sequence ID" value="SEG85583.1"/>
    <property type="molecule type" value="Genomic_DNA"/>
</dbReference>
<keyword evidence="3" id="KW-1185">Reference proteome</keyword>
<keyword evidence="1" id="KW-0472">Membrane</keyword>
<protein>
    <submittedName>
        <fullName evidence="2">Uncharacterized protein</fullName>
    </submittedName>
</protein>
<dbReference type="OrthoDB" id="4199666at2"/>
<sequence>MADSRDTAEGPTSKALACATAIRAGGALYILAEATGLEEAYYGADAGIQAGMIALTRQREVKHDIICSAIDDCSSLSTRYPETTAAAAFFGAGILVIRMVLVLIGEDRSDVSLQRINDKAREAARLWPTAIDAGAQSSLVEFEAACQNTAVEVLGHGGARALREEAGKHALVYRRAAQALR</sequence>
<evidence type="ECO:0000313" key="2">
    <source>
        <dbReference type="EMBL" id="SEG85583.1"/>
    </source>
</evidence>
<dbReference type="RefSeq" id="WP_103889066.1">
    <property type="nucleotide sequence ID" value="NZ_FNVU01000016.1"/>
</dbReference>
<feature type="transmembrane region" description="Helical" evidence="1">
    <location>
        <begin position="85"/>
        <end position="105"/>
    </location>
</feature>
<gene>
    <name evidence="2" type="ORF">SAMN05216223_11699</name>
</gene>
<organism evidence="2 3">
    <name type="scientific">Actinacidiphila yanglinensis</name>
    <dbReference type="NCBI Taxonomy" id="310779"/>
    <lineage>
        <taxon>Bacteria</taxon>
        <taxon>Bacillati</taxon>
        <taxon>Actinomycetota</taxon>
        <taxon>Actinomycetes</taxon>
        <taxon>Kitasatosporales</taxon>
        <taxon>Streptomycetaceae</taxon>
        <taxon>Actinacidiphila</taxon>
    </lineage>
</organism>
<evidence type="ECO:0000313" key="3">
    <source>
        <dbReference type="Proteomes" id="UP000236754"/>
    </source>
</evidence>
<proteinExistence type="predicted"/>
<dbReference type="Proteomes" id="UP000236754">
    <property type="component" value="Unassembled WGS sequence"/>
</dbReference>
<reference evidence="2 3" key="1">
    <citation type="submission" date="2016-10" db="EMBL/GenBank/DDBJ databases">
        <authorList>
            <person name="de Groot N.N."/>
        </authorList>
    </citation>
    <scope>NUCLEOTIDE SEQUENCE [LARGE SCALE GENOMIC DNA]</scope>
    <source>
        <strain evidence="2 3">CGMCC 4.2023</strain>
    </source>
</reference>
<dbReference type="AlphaFoldDB" id="A0A1H6DL66"/>
<keyword evidence="1" id="KW-0812">Transmembrane</keyword>
<name>A0A1H6DL66_9ACTN</name>
<keyword evidence="1" id="KW-1133">Transmembrane helix</keyword>